<comment type="caution">
    <text evidence="2">The sequence shown here is derived from an EMBL/GenBank/DDBJ whole genome shotgun (WGS) entry which is preliminary data.</text>
</comment>
<protein>
    <submittedName>
        <fullName evidence="2">Rrf2 family transcriptional regulator</fullName>
    </submittedName>
</protein>
<dbReference type="InterPro" id="IPR036390">
    <property type="entry name" value="WH_DNA-bd_sf"/>
</dbReference>
<dbReference type="InterPro" id="IPR036388">
    <property type="entry name" value="WH-like_DNA-bd_sf"/>
</dbReference>
<dbReference type="RefSeq" id="WP_235704816.1">
    <property type="nucleotide sequence ID" value="NZ_JAKGBZ010000025.1"/>
</dbReference>
<dbReference type="Proteomes" id="UP001521209">
    <property type="component" value="Unassembled WGS sequence"/>
</dbReference>
<dbReference type="PANTHER" id="PTHR33221:SF4">
    <property type="entry name" value="HTH-TYPE TRANSCRIPTIONAL REPRESSOR NSRR"/>
    <property type="match status" value="1"/>
</dbReference>
<keyword evidence="3" id="KW-1185">Reference proteome</keyword>
<gene>
    <name evidence="2" type="ORF">L2A60_12855</name>
</gene>
<sequence>MRLTQFTDFGLRALILLADHEGEVQSAAAIAEALDVSVHHMAKVLQAMGAAGFVRSQRGKQGGVALARPAASIRIGAVVRALEADQPLVECCRADGGACVLTPACRLRSILVAAEQAFLAYLDKFTLVDCRIPDLARLIGSAHAA</sequence>
<keyword evidence="1" id="KW-0238">DNA-binding</keyword>
<reference evidence="2 3" key="1">
    <citation type="submission" date="2022-01" db="EMBL/GenBank/DDBJ databases">
        <authorList>
            <person name="Won M."/>
            <person name="Kim S.-J."/>
            <person name="Kwon S.-W."/>
        </authorList>
    </citation>
    <scope>NUCLEOTIDE SEQUENCE [LARGE SCALE GENOMIC DNA]</scope>
    <source>
        <strain evidence="2 3">KCTC 23505</strain>
    </source>
</reference>
<evidence type="ECO:0000313" key="3">
    <source>
        <dbReference type="Proteomes" id="UP001521209"/>
    </source>
</evidence>
<dbReference type="Gene3D" id="1.10.10.10">
    <property type="entry name" value="Winged helix-like DNA-binding domain superfamily/Winged helix DNA-binding domain"/>
    <property type="match status" value="1"/>
</dbReference>
<dbReference type="Pfam" id="PF02082">
    <property type="entry name" value="Rrf2"/>
    <property type="match status" value="1"/>
</dbReference>
<proteinExistence type="predicted"/>
<dbReference type="EMBL" id="JAKGBZ010000025">
    <property type="protein sequence ID" value="MCF3947566.1"/>
    <property type="molecule type" value="Genomic_DNA"/>
</dbReference>
<evidence type="ECO:0000256" key="1">
    <source>
        <dbReference type="ARBA" id="ARBA00023125"/>
    </source>
</evidence>
<dbReference type="PANTHER" id="PTHR33221">
    <property type="entry name" value="WINGED HELIX-TURN-HELIX TRANSCRIPTIONAL REGULATOR, RRF2 FAMILY"/>
    <property type="match status" value="1"/>
</dbReference>
<dbReference type="NCBIfam" id="TIGR00738">
    <property type="entry name" value="rrf2_super"/>
    <property type="match status" value="1"/>
</dbReference>
<organism evidence="2 3">
    <name type="scientific">Acidiphilium iwatense</name>
    <dbReference type="NCBI Taxonomy" id="768198"/>
    <lineage>
        <taxon>Bacteria</taxon>
        <taxon>Pseudomonadati</taxon>
        <taxon>Pseudomonadota</taxon>
        <taxon>Alphaproteobacteria</taxon>
        <taxon>Acetobacterales</taxon>
        <taxon>Acidocellaceae</taxon>
        <taxon>Acidiphilium</taxon>
    </lineage>
</organism>
<name>A0ABS9DXV3_9PROT</name>
<dbReference type="InterPro" id="IPR000944">
    <property type="entry name" value="Tscrpt_reg_Rrf2"/>
</dbReference>
<accession>A0ABS9DXV3</accession>
<dbReference type="PROSITE" id="PS51197">
    <property type="entry name" value="HTH_RRF2_2"/>
    <property type="match status" value="1"/>
</dbReference>
<dbReference type="SUPFAM" id="SSF46785">
    <property type="entry name" value="Winged helix' DNA-binding domain"/>
    <property type="match status" value="1"/>
</dbReference>
<evidence type="ECO:0000313" key="2">
    <source>
        <dbReference type="EMBL" id="MCF3947566.1"/>
    </source>
</evidence>